<accession>A0A6A4SQC0</accession>
<name>A0A6A4SQC0_SCOMX</name>
<protein>
    <submittedName>
        <fullName evidence="2">Uncharacterized protein</fullName>
    </submittedName>
</protein>
<dbReference type="AlphaFoldDB" id="A0A6A4SQC0"/>
<gene>
    <name evidence="2" type="ORF">F2P81_014364</name>
</gene>
<feature type="region of interest" description="Disordered" evidence="1">
    <location>
        <begin position="42"/>
        <end position="89"/>
    </location>
</feature>
<proteinExistence type="predicted"/>
<evidence type="ECO:0000313" key="2">
    <source>
        <dbReference type="EMBL" id="KAF0034298.1"/>
    </source>
</evidence>
<comment type="caution">
    <text evidence="2">The sequence shown here is derived from an EMBL/GenBank/DDBJ whole genome shotgun (WGS) entry which is preliminary data.</text>
</comment>
<dbReference type="Proteomes" id="UP000438429">
    <property type="component" value="Unassembled WGS sequence"/>
</dbReference>
<evidence type="ECO:0000313" key="3">
    <source>
        <dbReference type="Proteomes" id="UP000438429"/>
    </source>
</evidence>
<organism evidence="2 3">
    <name type="scientific">Scophthalmus maximus</name>
    <name type="common">Turbot</name>
    <name type="synonym">Psetta maxima</name>
    <dbReference type="NCBI Taxonomy" id="52904"/>
    <lineage>
        <taxon>Eukaryota</taxon>
        <taxon>Metazoa</taxon>
        <taxon>Chordata</taxon>
        <taxon>Craniata</taxon>
        <taxon>Vertebrata</taxon>
        <taxon>Euteleostomi</taxon>
        <taxon>Actinopterygii</taxon>
        <taxon>Neopterygii</taxon>
        <taxon>Teleostei</taxon>
        <taxon>Neoteleostei</taxon>
        <taxon>Acanthomorphata</taxon>
        <taxon>Carangaria</taxon>
        <taxon>Pleuronectiformes</taxon>
        <taxon>Pleuronectoidei</taxon>
        <taxon>Scophthalmidae</taxon>
        <taxon>Scophthalmus</taxon>
    </lineage>
</organism>
<feature type="compositionally biased region" description="Polar residues" evidence="1">
    <location>
        <begin position="42"/>
        <end position="56"/>
    </location>
</feature>
<reference evidence="2 3" key="1">
    <citation type="submission" date="2019-06" db="EMBL/GenBank/DDBJ databases">
        <title>Draft genomes of female and male turbot (Scophthalmus maximus).</title>
        <authorList>
            <person name="Xu H."/>
            <person name="Xu X.-W."/>
            <person name="Shao C."/>
            <person name="Chen S."/>
        </authorList>
    </citation>
    <scope>NUCLEOTIDE SEQUENCE [LARGE SCALE GENOMIC DNA]</scope>
    <source>
        <strain evidence="2">Ysfricsl-2016a</strain>
        <tissue evidence="2">Blood</tissue>
    </source>
</reference>
<evidence type="ECO:0000256" key="1">
    <source>
        <dbReference type="SAM" id="MobiDB-lite"/>
    </source>
</evidence>
<dbReference type="EMBL" id="VEVO01000012">
    <property type="protein sequence ID" value="KAF0034298.1"/>
    <property type="molecule type" value="Genomic_DNA"/>
</dbReference>
<feature type="compositionally biased region" description="Basic and acidic residues" evidence="1">
    <location>
        <begin position="76"/>
        <end position="89"/>
    </location>
</feature>
<sequence>MTPFDIGDMVQPEMFKSASMSPAARVPAVMTRAEYTDEKQYLQRSSRVVTDENQSGKGMRLREANLRTSGRSKGKKSNEIEMKSKGEIK</sequence>